<reference evidence="4 5" key="1">
    <citation type="submission" date="2020-08" db="EMBL/GenBank/DDBJ databases">
        <title>Genomic Encyclopedia of Type Strains, Phase IV (KMG-IV): sequencing the most valuable type-strain genomes for metagenomic binning, comparative biology and taxonomic classification.</title>
        <authorList>
            <person name="Goeker M."/>
        </authorList>
    </citation>
    <scope>NUCLEOTIDE SEQUENCE [LARGE SCALE GENOMIC DNA]</scope>
    <source>
        <strain evidence="4 5">DSM 103526</strain>
    </source>
</reference>
<proteinExistence type="inferred from homology"/>
<dbReference type="Proteomes" id="UP000579281">
    <property type="component" value="Unassembled WGS sequence"/>
</dbReference>
<dbReference type="Gene3D" id="3.40.718.10">
    <property type="entry name" value="Isopropylmalate Dehydrogenase"/>
    <property type="match status" value="1"/>
</dbReference>
<dbReference type="GO" id="GO:0006099">
    <property type="term" value="P:tricarboxylic acid cycle"/>
    <property type="evidence" value="ECO:0007669"/>
    <property type="project" value="TreeGrafter"/>
</dbReference>
<evidence type="ECO:0000259" key="3">
    <source>
        <dbReference type="SMART" id="SM01329"/>
    </source>
</evidence>
<comment type="caution">
    <text evidence="4">The sequence shown here is derived from an EMBL/GenBank/DDBJ whole genome shotgun (WGS) entry which is preliminary data.</text>
</comment>
<evidence type="ECO:0000256" key="1">
    <source>
        <dbReference type="ARBA" id="ARBA00007769"/>
    </source>
</evidence>
<evidence type="ECO:0000313" key="4">
    <source>
        <dbReference type="EMBL" id="MBB6215707.1"/>
    </source>
</evidence>
<organism evidence="4 5">
    <name type="scientific">Anaerosolibacter carboniphilus</name>
    <dbReference type="NCBI Taxonomy" id="1417629"/>
    <lineage>
        <taxon>Bacteria</taxon>
        <taxon>Bacillati</taxon>
        <taxon>Bacillota</taxon>
        <taxon>Clostridia</taxon>
        <taxon>Peptostreptococcales</taxon>
        <taxon>Thermotaleaceae</taxon>
        <taxon>Anaerosolibacter</taxon>
    </lineage>
</organism>
<accession>A0A841KQK1</accession>
<feature type="domain" description="Isopropylmalate dehydrogenase-like" evidence="3">
    <location>
        <begin position="3"/>
        <end position="327"/>
    </location>
</feature>
<dbReference type="EMBL" id="JACHEN010000009">
    <property type="protein sequence ID" value="MBB6215707.1"/>
    <property type="molecule type" value="Genomic_DNA"/>
</dbReference>
<dbReference type="GO" id="GO:0004449">
    <property type="term" value="F:isocitrate dehydrogenase (NAD+) activity"/>
    <property type="evidence" value="ECO:0007669"/>
    <property type="project" value="UniProtKB-EC"/>
</dbReference>
<dbReference type="PANTHER" id="PTHR11835:SF34">
    <property type="entry name" value="ISOCITRATE DEHYDROGENASE [NAD] SUBUNIT ALPHA, MITOCHONDRIAL"/>
    <property type="match status" value="1"/>
</dbReference>
<dbReference type="GO" id="GO:0006102">
    <property type="term" value="P:isocitrate metabolic process"/>
    <property type="evidence" value="ECO:0007669"/>
    <property type="project" value="TreeGrafter"/>
</dbReference>
<dbReference type="SUPFAM" id="SSF53659">
    <property type="entry name" value="Isocitrate/Isopropylmalate dehydrogenase-like"/>
    <property type="match status" value="1"/>
</dbReference>
<dbReference type="InterPro" id="IPR024084">
    <property type="entry name" value="IsoPropMal-DH-like_dom"/>
</dbReference>
<keyword evidence="5" id="KW-1185">Reference proteome</keyword>
<keyword evidence="2 4" id="KW-0560">Oxidoreductase</keyword>
<comment type="similarity">
    <text evidence="1">Belongs to the isocitrate and isopropylmalate dehydrogenases family.</text>
</comment>
<dbReference type="PANTHER" id="PTHR11835">
    <property type="entry name" value="DECARBOXYLATING DEHYDROGENASES-ISOCITRATE, ISOPROPYLMALATE, TARTRATE"/>
    <property type="match status" value="1"/>
</dbReference>
<dbReference type="EC" id="1.1.1.41" evidence="4"/>
<evidence type="ECO:0000256" key="2">
    <source>
        <dbReference type="ARBA" id="ARBA00023002"/>
    </source>
</evidence>
<name>A0A841KQK1_9FIRM</name>
<protein>
    <submittedName>
        <fullName evidence="4">Isocitrate dehydrogenase (NAD+)</fullName>
        <ecNumber evidence="4">1.1.1.41</ecNumber>
    </submittedName>
</protein>
<dbReference type="PROSITE" id="PS00470">
    <property type="entry name" value="IDH_IMDH"/>
    <property type="match status" value="1"/>
</dbReference>
<dbReference type="RefSeq" id="WP_184310234.1">
    <property type="nucleotide sequence ID" value="NZ_JACHEN010000009.1"/>
</dbReference>
<gene>
    <name evidence="4" type="ORF">HNQ80_001796</name>
</gene>
<dbReference type="Pfam" id="PF00180">
    <property type="entry name" value="Iso_dh"/>
    <property type="match status" value="1"/>
</dbReference>
<evidence type="ECO:0000313" key="5">
    <source>
        <dbReference type="Proteomes" id="UP000579281"/>
    </source>
</evidence>
<dbReference type="GO" id="GO:0051287">
    <property type="term" value="F:NAD binding"/>
    <property type="evidence" value="ECO:0007669"/>
    <property type="project" value="InterPro"/>
</dbReference>
<dbReference type="InterPro" id="IPR019818">
    <property type="entry name" value="IsoCit/isopropylmalate_DH_CS"/>
</dbReference>
<sequence>MYHITLIPGDGIGPEVAEATKAVIEASGAKIQWETVNAGLDVLETTGTLVPDGVFDSLEKTRIALKGPITTPIGSGFRSINVMLRKKYDLFSNTRPVKTIPGIDVPFQNVDLIIFRENTEDLYIGEERMLHDNAAEGIKRITKEGSFRIIKAAFNYANQNNKSKVTVVHKANIMKLTDGLFLQCAREVAKDYPHIQLQEVIVDNMCMQLVMNPSQFQVIVTTNLYGDILSDLCAGLVGGLGIVPGANIGENMAIFEAVHGSAPDIAGKNLANPIAMILTGAMMLNYLGESIKSRSIYQAVEATVIQGKFITKDLGGSASTKDMTNAIIENIQL</sequence>
<dbReference type="GO" id="GO:0000287">
    <property type="term" value="F:magnesium ion binding"/>
    <property type="evidence" value="ECO:0007669"/>
    <property type="project" value="InterPro"/>
</dbReference>
<dbReference type="SMART" id="SM01329">
    <property type="entry name" value="Iso_dh"/>
    <property type="match status" value="1"/>
</dbReference>
<dbReference type="FunFam" id="3.40.718.10:FF:000014">
    <property type="entry name" value="Isocitrate dehydrogenase (NAD(+))"/>
    <property type="match status" value="1"/>
</dbReference>
<dbReference type="AlphaFoldDB" id="A0A841KQK1"/>